<gene>
    <name evidence="1" type="ORF">OW717_15190</name>
</gene>
<reference evidence="1 2" key="1">
    <citation type="submission" date="2022-11" db="EMBL/GenBank/DDBJ databases">
        <title>Comparative genomics analysis of Acidithiobacillus ferriphilus.</title>
        <authorList>
            <person name="Ma L."/>
        </authorList>
    </citation>
    <scope>NUCLEOTIDE SEQUENCE [LARGE SCALE GENOMIC DNA]</scope>
    <source>
        <strain evidence="1 2">DY15</strain>
    </source>
</reference>
<protein>
    <submittedName>
        <fullName evidence="1">Uncharacterized protein</fullName>
    </submittedName>
</protein>
<dbReference type="EMBL" id="JAQGFR010000293">
    <property type="protein sequence ID" value="MEB8515379.1"/>
    <property type="molecule type" value="Genomic_DNA"/>
</dbReference>
<name>A0ABU6FVV5_9PROT</name>
<keyword evidence="2" id="KW-1185">Reference proteome</keyword>
<proteinExistence type="predicted"/>
<evidence type="ECO:0000313" key="2">
    <source>
        <dbReference type="Proteomes" id="UP001308776"/>
    </source>
</evidence>
<accession>A0ABU6FVV5</accession>
<comment type="caution">
    <text evidence="1">The sequence shown here is derived from an EMBL/GenBank/DDBJ whole genome shotgun (WGS) entry which is preliminary data.</text>
</comment>
<evidence type="ECO:0000313" key="1">
    <source>
        <dbReference type="EMBL" id="MEB8515379.1"/>
    </source>
</evidence>
<dbReference type="RefSeq" id="WP_325757655.1">
    <property type="nucleotide sequence ID" value="NZ_JAQGFK010000141.1"/>
</dbReference>
<organism evidence="1 2">
    <name type="scientific">Acidithiobacillus ferriphilus</name>
    <dbReference type="NCBI Taxonomy" id="1689834"/>
    <lineage>
        <taxon>Bacteria</taxon>
        <taxon>Pseudomonadati</taxon>
        <taxon>Pseudomonadota</taxon>
        <taxon>Acidithiobacillia</taxon>
        <taxon>Acidithiobacillales</taxon>
        <taxon>Acidithiobacillaceae</taxon>
        <taxon>Acidithiobacillus</taxon>
    </lineage>
</organism>
<sequence>MDAEDRKKMDSIAERLAENGGISRASAHRLLQRVFFQEDISDRFVRTEAGFVALGLTVFVPTKVVIPDQLPDFYRNLDRFPPDQPRPMPPTPENRERLEAASRRMEFHATPVLDRPNHYRWVVSVAEDEAPEILRVWDRYVRSEYAANLARMWDTDEEGRERSSSDIQRDRHRVDLAEVDAEREKQVWDRERRRHWPFRVVVDNTVRDAPDGEEQDMEGEHQE</sequence>
<dbReference type="Proteomes" id="UP001308776">
    <property type="component" value="Unassembled WGS sequence"/>
</dbReference>